<reference evidence="1 2" key="1">
    <citation type="submission" date="2023-11" db="EMBL/GenBank/DDBJ databases">
        <authorList>
            <person name="Cook R."/>
            <person name="Crisci M."/>
            <person name="Pye H."/>
            <person name="Adriaenssens E."/>
            <person name="Santini J."/>
        </authorList>
    </citation>
    <scope>NUCLEOTIDE SEQUENCE [LARGE SCALE GENOMIC DNA]</scope>
    <source>
        <strain evidence="1">Lak_Megaphage_RVC_AP1_GC26</strain>
    </source>
</reference>
<protein>
    <submittedName>
        <fullName evidence="1">Uncharacterized protein</fullName>
    </submittedName>
</protein>
<accession>A0ABZ0Z6Y2</accession>
<organism evidence="1 2">
    <name type="scientific">phage Lak_Megaphage_RVC_AP1_GC26</name>
    <dbReference type="NCBI Taxonomy" id="3109224"/>
    <lineage>
        <taxon>Viruses</taxon>
        <taxon>Duplodnaviria</taxon>
        <taxon>Heunggongvirae</taxon>
        <taxon>Uroviricota</taxon>
        <taxon>Caudoviricetes</taxon>
        <taxon>Caudoviricetes code 15 clade</taxon>
    </lineage>
</organism>
<evidence type="ECO:0000313" key="1">
    <source>
        <dbReference type="EMBL" id="WQJ54227.1"/>
    </source>
</evidence>
<proteinExistence type="predicted"/>
<name>A0ABZ0Z6Y2_9CAUD</name>
<dbReference type="Proteomes" id="UP001346559">
    <property type="component" value="Segment"/>
</dbReference>
<dbReference type="EMBL" id="OR769218">
    <property type="protein sequence ID" value="WQJ54227.1"/>
    <property type="molecule type" value="Genomic_DNA"/>
</dbReference>
<sequence>MKFIHNLTEQNNILSYNEILNTINNINEEYHEVTNFDNMIKDVAKQIYYSNYTDFYTGWNWFIKEQTCLKVNTEYKSDNTVYKDNIGCPIYIKFDDLENNTYFAVQMRDNTYNIPIYVNRHYNLSIQQYAYKLKHEITHIRTMYSKIDSNPLESLKNRSSNIELDNIRLINNKQFPFIYNVCYLLSPTEQQARINEYIFFIKDYLKENDIDNVNSHKLINELIEKGYEHTLLKDFFDIYEKLEFMVNAQIYIQVISLGYALQKYNLFKSNITDTDLLRLESDKTGMIYKYIKSDEDNSYKILEFLKQNLSDYYTKLKNVTYKTLKENNII</sequence>
<keyword evidence="2" id="KW-1185">Reference proteome</keyword>
<evidence type="ECO:0000313" key="2">
    <source>
        <dbReference type="Proteomes" id="UP001346559"/>
    </source>
</evidence>